<comment type="caution">
    <text evidence="2">The sequence shown here is derived from an EMBL/GenBank/DDBJ whole genome shotgun (WGS) entry which is preliminary data.</text>
</comment>
<evidence type="ECO:0000256" key="1">
    <source>
        <dbReference type="SAM" id="Phobius"/>
    </source>
</evidence>
<proteinExistence type="predicted"/>
<reference evidence="3" key="1">
    <citation type="journal article" date="2019" name="Int. J. Syst. Evol. Microbiol.">
        <title>The Global Catalogue of Microorganisms (GCM) 10K type strain sequencing project: providing services to taxonomists for standard genome sequencing and annotation.</title>
        <authorList>
            <consortium name="The Broad Institute Genomics Platform"/>
            <consortium name="The Broad Institute Genome Sequencing Center for Infectious Disease"/>
            <person name="Wu L."/>
            <person name="Ma J."/>
        </authorList>
    </citation>
    <scope>NUCLEOTIDE SEQUENCE [LARGE SCALE GENOMIC DNA]</scope>
    <source>
        <strain evidence="3">CGMCC 1.15772</strain>
    </source>
</reference>
<keyword evidence="1" id="KW-1133">Transmembrane helix</keyword>
<dbReference type="Proteomes" id="UP001596297">
    <property type="component" value="Unassembled WGS sequence"/>
</dbReference>
<gene>
    <name evidence="2" type="ORF">ACFP81_03425</name>
</gene>
<keyword evidence="3" id="KW-1185">Reference proteome</keyword>
<feature type="transmembrane region" description="Helical" evidence="1">
    <location>
        <begin position="6"/>
        <end position="25"/>
    </location>
</feature>
<name>A0ABW1YAD6_9DEIO</name>
<evidence type="ECO:0000313" key="2">
    <source>
        <dbReference type="EMBL" id="MFC6591172.1"/>
    </source>
</evidence>
<dbReference type="EMBL" id="JBHSWD010000001">
    <property type="protein sequence ID" value="MFC6591172.1"/>
    <property type="molecule type" value="Genomic_DNA"/>
</dbReference>
<keyword evidence="1" id="KW-0812">Transmembrane</keyword>
<evidence type="ECO:0000313" key="3">
    <source>
        <dbReference type="Proteomes" id="UP001596297"/>
    </source>
</evidence>
<organism evidence="2 3">
    <name type="scientific">Deinococcus lacus</name>
    <dbReference type="NCBI Taxonomy" id="392561"/>
    <lineage>
        <taxon>Bacteria</taxon>
        <taxon>Thermotogati</taxon>
        <taxon>Deinococcota</taxon>
        <taxon>Deinococci</taxon>
        <taxon>Deinococcales</taxon>
        <taxon>Deinococcaceae</taxon>
        <taxon>Deinococcus</taxon>
    </lineage>
</organism>
<sequence length="76" mass="8276">MPGLSPTDLLGYAASLLVGLSLLMADIRRLRVINLAGCLLFVAYGFLIEAYPVAAMNLFGAGVNLYYLWRLRSQAP</sequence>
<dbReference type="RefSeq" id="WP_380082180.1">
    <property type="nucleotide sequence ID" value="NZ_JBHSWD010000001.1"/>
</dbReference>
<keyword evidence="1" id="KW-0472">Membrane</keyword>
<protein>
    <submittedName>
        <fullName evidence="2">YgjV family protein</fullName>
    </submittedName>
</protein>
<accession>A0ABW1YAD6</accession>
<feature type="transmembrane region" description="Helical" evidence="1">
    <location>
        <begin position="32"/>
        <end position="48"/>
    </location>
</feature>